<organism evidence="1 2">
    <name type="scientific">Collybiopsis luxurians FD-317 M1</name>
    <dbReference type="NCBI Taxonomy" id="944289"/>
    <lineage>
        <taxon>Eukaryota</taxon>
        <taxon>Fungi</taxon>
        <taxon>Dikarya</taxon>
        <taxon>Basidiomycota</taxon>
        <taxon>Agaricomycotina</taxon>
        <taxon>Agaricomycetes</taxon>
        <taxon>Agaricomycetidae</taxon>
        <taxon>Agaricales</taxon>
        <taxon>Marasmiineae</taxon>
        <taxon>Omphalotaceae</taxon>
        <taxon>Collybiopsis</taxon>
        <taxon>Collybiopsis luxurians</taxon>
    </lineage>
</organism>
<dbReference type="HOGENOM" id="CLU_108458_0_0_1"/>
<keyword evidence="2" id="KW-1185">Reference proteome</keyword>
<accession>A0A0D0BTL3</accession>
<proteinExistence type="predicted"/>
<evidence type="ECO:0000313" key="2">
    <source>
        <dbReference type="Proteomes" id="UP000053593"/>
    </source>
</evidence>
<gene>
    <name evidence="1" type="ORF">GYMLUDRAFT_49737</name>
</gene>
<evidence type="ECO:0000313" key="1">
    <source>
        <dbReference type="EMBL" id="KIK52909.1"/>
    </source>
</evidence>
<sequence length="211" mass="23475">MPTYTLNVLIESEQLKLLKENCYTLCIARKVHDPLGARYTVVWSGTKDFSEDNNVFRWTDGYTVYASKKFQVGDLVEAESNKMSIAYKQECLFDDTGSMQQAKADPKPVDGTFKITNKFGAISFGMSSELNGENHANYISPVIIKGHVVLAPVDEVRVWFALNLLTGTMFSDFTGEYIELQFGGDRTTATVCYDQTGSWQLMGSDPGVVQG</sequence>
<protein>
    <submittedName>
        <fullName evidence="1">Uncharacterized protein</fullName>
    </submittedName>
</protein>
<dbReference type="EMBL" id="KN834836">
    <property type="protein sequence ID" value="KIK52909.1"/>
    <property type="molecule type" value="Genomic_DNA"/>
</dbReference>
<dbReference type="OrthoDB" id="2987506at2759"/>
<reference evidence="1 2" key="1">
    <citation type="submission" date="2014-04" db="EMBL/GenBank/DDBJ databases">
        <title>Evolutionary Origins and Diversification of the Mycorrhizal Mutualists.</title>
        <authorList>
            <consortium name="DOE Joint Genome Institute"/>
            <consortium name="Mycorrhizal Genomics Consortium"/>
            <person name="Kohler A."/>
            <person name="Kuo A."/>
            <person name="Nagy L.G."/>
            <person name="Floudas D."/>
            <person name="Copeland A."/>
            <person name="Barry K.W."/>
            <person name="Cichocki N."/>
            <person name="Veneault-Fourrey C."/>
            <person name="LaButti K."/>
            <person name="Lindquist E.A."/>
            <person name="Lipzen A."/>
            <person name="Lundell T."/>
            <person name="Morin E."/>
            <person name="Murat C."/>
            <person name="Riley R."/>
            <person name="Ohm R."/>
            <person name="Sun H."/>
            <person name="Tunlid A."/>
            <person name="Henrissat B."/>
            <person name="Grigoriev I.V."/>
            <person name="Hibbett D.S."/>
            <person name="Martin F."/>
        </authorList>
    </citation>
    <scope>NUCLEOTIDE SEQUENCE [LARGE SCALE GENOMIC DNA]</scope>
    <source>
        <strain evidence="1 2">FD-317 M1</strain>
    </source>
</reference>
<name>A0A0D0BTL3_9AGAR</name>
<dbReference type="Proteomes" id="UP000053593">
    <property type="component" value="Unassembled WGS sequence"/>
</dbReference>
<dbReference type="AlphaFoldDB" id="A0A0D0BTL3"/>